<sequence length="76" mass="9343">MKKEYEGEDKNKKDVLVKKNPLWNRLLKTMDVLLHTQKQYDQYEHINKEIYTKLFNQYLQKQLKVITTLINKNFLN</sequence>
<organism evidence="1 2">
    <name type="scientific">Mycoplasmopsis californica</name>
    <dbReference type="NCBI Taxonomy" id="2113"/>
    <lineage>
        <taxon>Bacteria</taxon>
        <taxon>Bacillati</taxon>
        <taxon>Mycoplasmatota</taxon>
        <taxon>Mycoplasmoidales</taxon>
        <taxon>Metamycoplasmataceae</taxon>
        <taxon>Mycoplasmopsis</taxon>
    </lineage>
</organism>
<reference evidence="1 2" key="1">
    <citation type="journal article" date="2014" name="Genome Announc.">
        <title>Complete Genome Sequence of the Bovine Mastitis Pathogen Mycoplasma californicum Strain ST-6T (ATCC 33461T).</title>
        <authorList>
            <person name="Calcutt M.J."/>
            <person name="Foecking M.F."/>
            <person name="Fox L.K."/>
        </authorList>
    </citation>
    <scope>NUCLEOTIDE SEQUENCE [LARGE SCALE GENOMIC DNA]</scope>
    <source>
        <strain evidence="1 2">ST-6</strain>
    </source>
</reference>
<gene>
    <name evidence="1" type="ORF">MCFN_02765</name>
</gene>
<proteinExistence type="predicted"/>
<name>A0A059XWI2_9BACT</name>
<evidence type="ECO:0000313" key="2">
    <source>
        <dbReference type="Proteomes" id="UP000027088"/>
    </source>
</evidence>
<dbReference type="AlphaFoldDB" id="A0A059XWI2"/>
<protein>
    <submittedName>
        <fullName evidence="1">Uncharacterized protein</fullName>
    </submittedName>
</protein>
<keyword evidence="2" id="KW-1185">Reference proteome</keyword>
<dbReference type="Proteomes" id="UP000027088">
    <property type="component" value="Chromosome"/>
</dbReference>
<dbReference type="EMBL" id="CP007521">
    <property type="protein sequence ID" value="AIA29671.1"/>
    <property type="molecule type" value="Genomic_DNA"/>
</dbReference>
<evidence type="ECO:0000313" key="1">
    <source>
        <dbReference type="EMBL" id="AIA29671.1"/>
    </source>
</evidence>
<dbReference type="KEGG" id="mcr:MCFN_02765"/>
<accession>A0A059XWI2</accession>